<dbReference type="InterPro" id="IPR003812">
    <property type="entry name" value="Fido"/>
</dbReference>
<protein>
    <recommendedName>
        <fullName evidence="1">Fido domain-containing protein</fullName>
    </recommendedName>
</protein>
<evidence type="ECO:0000259" key="1">
    <source>
        <dbReference type="PROSITE" id="PS51459"/>
    </source>
</evidence>
<evidence type="ECO:0000313" key="2">
    <source>
        <dbReference type="EMBL" id="EPD32921.1"/>
    </source>
</evidence>
<dbReference type="PROSITE" id="PS51459">
    <property type="entry name" value="FIDO"/>
    <property type="match status" value="1"/>
</dbReference>
<dbReference type="Pfam" id="PF02661">
    <property type="entry name" value="Fic"/>
    <property type="match status" value="1"/>
</dbReference>
<dbReference type="HOGENOM" id="CLU_077430_0_0_11"/>
<keyword evidence="3" id="KW-1185">Reference proteome</keyword>
<dbReference type="Proteomes" id="UP000014417">
    <property type="component" value="Unassembled WGS sequence"/>
</dbReference>
<dbReference type="SUPFAM" id="SSF140931">
    <property type="entry name" value="Fic-like"/>
    <property type="match status" value="1"/>
</dbReference>
<dbReference type="AlphaFoldDB" id="S2W1A0"/>
<dbReference type="EMBL" id="AGZR01000006">
    <property type="protein sequence ID" value="EPD32921.1"/>
    <property type="molecule type" value="Genomic_DNA"/>
</dbReference>
<gene>
    <name evidence="2" type="ORF">HMPREF9306_01229</name>
</gene>
<dbReference type="Gene3D" id="1.10.3290.10">
    <property type="entry name" value="Fido-like domain"/>
    <property type="match status" value="1"/>
</dbReference>
<name>S2W1A0_9ACTN</name>
<evidence type="ECO:0000313" key="3">
    <source>
        <dbReference type="Proteomes" id="UP000014417"/>
    </source>
</evidence>
<comment type="caution">
    <text evidence="2">The sequence shown here is derived from an EMBL/GenBank/DDBJ whole genome shotgun (WGS) entry which is preliminary data.</text>
</comment>
<dbReference type="STRING" id="883161.HMPREF9306_01229"/>
<dbReference type="OrthoDB" id="9807853at2"/>
<dbReference type="RefSeq" id="WP_016456059.1">
    <property type="nucleotide sequence ID" value="NZ_KE150269.1"/>
</dbReference>
<proteinExistence type="predicted"/>
<reference evidence="2 3" key="1">
    <citation type="submission" date="2013-04" db="EMBL/GenBank/DDBJ databases">
        <title>The Genome Sequence of Propionimicrobium lymphophilum ACS-093-V-SCH5.</title>
        <authorList>
            <consortium name="The Broad Institute Genomics Platform"/>
            <person name="Earl A."/>
            <person name="Ward D."/>
            <person name="Feldgarden M."/>
            <person name="Gevers D."/>
            <person name="Saerens B."/>
            <person name="Vaneechoutte M."/>
            <person name="Walker B."/>
            <person name="Young S."/>
            <person name="Zeng Q."/>
            <person name="Gargeya S."/>
            <person name="Fitzgerald M."/>
            <person name="Haas B."/>
            <person name="Abouelleil A."/>
            <person name="Allen A.W."/>
            <person name="Alvarado L."/>
            <person name="Arachchi H.M."/>
            <person name="Berlin A.M."/>
            <person name="Chapman S.B."/>
            <person name="Gainer-Dewar J."/>
            <person name="Goldberg J."/>
            <person name="Griggs A."/>
            <person name="Gujja S."/>
            <person name="Hansen M."/>
            <person name="Howarth C."/>
            <person name="Imamovic A."/>
            <person name="Ireland A."/>
            <person name="Larimer J."/>
            <person name="McCowan C."/>
            <person name="Murphy C."/>
            <person name="Pearson M."/>
            <person name="Poon T.W."/>
            <person name="Priest M."/>
            <person name="Roberts A."/>
            <person name="Saif S."/>
            <person name="Shea T."/>
            <person name="Sisk P."/>
            <person name="Sykes S."/>
            <person name="Wortman J."/>
            <person name="Nusbaum C."/>
            <person name="Birren B."/>
        </authorList>
    </citation>
    <scope>NUCLEOTIDE SEQUENCE [LARGE SCALE GENOMIC DNA]</scope>
    <source>
        <strain evidence="2 3">ACS-093-V-SCH5</strain>
    </source>
</reference>
<organism evidence="2 3">
    <name type="scientific">Propionimicrobium lymphophilum ACS-093-V-SCH5</name>
    <dbReference type="NCBI Taxonomy" id="883161"/>
    <lineage>
        <taxon>Bacteria</taxon>
        <taxon>Bacillati</taxon>
        <taxon>Actinomycetota</taxon>
        <taxon>Actinomycetes</taxon>
        <taxon>Propionibacteriales</taxon>
        <taxon>Propionibacteriaceae</taxon>
        <taxon>Propionimicrobium</taxon>
    </lineage>
</organism>
<feature type="domain" description="Fido" evidence="1">
    <location>
        <begin position="114"/>
        <end position="256"/>
    </location>
</feature>
<sequence length="263" mass="28919">MKESIFKRGSNQYKKVLKDPRSMPAPEADIEQNFGIARRPGVERALYRFHASWDAHVWTAAAREGNTYTLPEVRTLISGVSVGGKTTAETQQVESLIESNQMLFDLVATGEFRVDKGTFCRLHSAIAKHEALGAGFFRGEQPGPVMSGGTVQLANGGTYQAPQDGIAARFNEIVSDSQKLESEVDQACFLFCHLARLQPFFDGNKRTSLALANGHLMSSGHDAILIPAKDRALYNNLLDKLFAEGDVDSMSRYLRSLLADPHT</sequence>
<accession>S2W1A0</accession>
<dbReference type="InterPro" id="IPR036597">
    <property type="entry name" value="Fido-like_dom_sf"/>
</dbReference>